<accession>A0A5M6IMM3</accession>
<dbReference type="InterPro" id="IPR029045">
    <property type="entry name" value="ClpP/crotonase-like_dom_sf"/>
</dbReference>
<dbReference type="PANTHER" id="PTHR43459">
    <property type="entry name" value="ENOYL-COA HYDRATASE"/>
    <property type="match status" value="1"/>
</dbReference>
<dbReference type="GO" id="GO:0016853">
    <property type="term" value="F:isomerase activity"/>
    <property type="evidence" value="ECO:0007669"/>
    <property type="project" value="UniProtKB-KW"/>
</dbReference>
<dbReference type="Pfam" id="PF00378">
    <property type="entry name" value="ECH_1"/>
    <property type="match status" value="1"/>
</dbReference>
<gene>
    <name evidence="2" type="ORF">F1189_27210</name>
</gene>
<organism evidence="2 3">
    <name type="scientific">Rhodovastum atsumiense</name>
    <dbReference type="NCBI Taxonomy" id="504468"/>
    <lineage>
        <taxon>Bacteria</taxon>
        <taxon>Pseudomonadati</taxon>
        <taxon>Pseudomonadota</taxon>
        <taxon>Alphaproteobacteria</taxon>
        <taxon>Acetobacterales</taxon>
        <taxon>Acetobacteraceae</taxon>
        <taxon>Rhodovastum</taxon>
    </lineage>
</organism>
<dbReference type="SUPFAM" id="SSF52096">
    <property type="entry name" value="ClpP/crotonase"/>
    <property type="match status" value="1"/>
</dbReference>
<dbReference type="EMBL" id="VWPK01000067">
    <property type="protein sequence ID" value="KAA5608798.1"/>
    <property type="molecule type" value="Genomic_DNA"/>
</dbReference>
<dbReference type="EC" id="5.3.3.18" evidence="2"/>
<dbReference type="PANTHER" id="PTHR43459:SF1">
    <property type="entry name" value="EG:BACN32G11.4 PROTEIN"/>
    <property type="match status" value="1"/>
</dbReference>
<evidence type="ECO:0000313" key="3">
    <source>
        <dbReference type="Proteomes" id="UP000325255"/>
    </source>
</evidence>
<dbReference type="RefSeq" id="WP_150044891.1">
    <property type="nucleotide sequence ID" value="NZ_OW485601.1"/>
</dbReference>
<protein>
    <submittedName>
        <fullName evidence="2">2-(1,2-epoxy-1,2-dihydrophenyl)acetyl-CoA isomerase</fullName>
        <ecNumber evidence="2">5.3.3.18</ecNumber>
    </submittedName>
</protein>
<dbReference type="OrthoDB" id="9781757at2"/>
<comment type="caution">
    <text evidence="2">The sequence shown here is derived from an EMBL/GenBank/DDBJ whole genome shotgun (WGS) entry which is preliminary data.</text>
</comment>
<keyword evidence="2" id="KW-0413">Isomerase</keyword>
<dbReference type="Gene3D" id="1.10.12.10">
    <property type="entry name" value="Lyase 2-enoyl-coa Hydratase, Chain A, domain 2"/>
    <property type="match status" value="1"/>
</dbReference>
<sequence length="259" mass="27298">MEEAIRVEARDGWRRLTLNRPDRMNALDEPAIEALLAALADAGADASCRALLITGAGRGFCAGADLSMVIPGTDLGELIDRAWNPLARALQALPMPTVCAVNGVAAGAGASLALGCDIVLAARSASFIQAFARIGLVPDCGGTHHLPRLIGEARARAVTLLADPIQAGQAEAWGLIWRAVDDAMLMEQAEALTARLAAGPTQAYRLARHAIAAAAGNTLDRQLEVERDAQRRAGATPDFVEGVRAFREKRPPRFTGRPA</sequence>
<keyword evidence="3" id="KW-1185">Reference proteome</keyword>
<comment type="similarity">
    <text evidence="1">Belongs to the enoyl-CoA hydratase/isomerase family.</text>
</comment>
<name>A0A5M6IMM3_9PROT</name>
<dbReference type="InterPro" id="IPR001753">
    <property type="entry name" value="Enoyl-CoA_hydra/iso"/>
</dbReference>
<evidence type="ECO:0000313" key="2">
    <source>
        <dbReference type="EMBL" id="KAA5608798.1"/>
    </source>
</evidence>
<dbReference type="AlphaFoldDB" id="A0A5M6IMM3"/>
<evidence type="ECO:0000256" key="1">
    <source>
        <dbReference type="ARBA" id="ARBA00005254"/>
    </source>
</evidence>
<dbReference type="InterPro" id="IPR014748">
    <property type="entry name" value="Enoyl-CoA_hydra_C"/>
</dbReference>
<dbReference type="CDD" id="cd06558">
    <property type="entry name" value="crotonase-like"/>
    <property type="match status" value="1"/>
</dbReference>
<proteinExistence type="inferred from homology"/>
<dbReference type="Gene3D" id="3.90.226.10">
    <property type="entry name" value="2-enoyl-CoA Hydratase, Chain A, domain 1"/>
    <property type="match status" value="1"/>
</dbReference>
<reference evidence="2 3" key="1">
    <citation type="submission" date="2019-09" db="EMBL/GenBank/DDBJ databases">
        <title>Genome sequence of Rhodovastum atsumiense, a diverse member of the Acetobacteraceae family of non-sulfur purple photosynthetic bacteria.</title>
        <authorList>
            <person name="Meyer T."/>
            <person name="Kyndt J."/>
        </authorList>
    </citation>
    <scope>NUCLEOTIDE SEQUENCE [LARGE SCALE GENOMIC DNA]</scope>
    <source>
        <strain evidence="2 3">DSM 21279</strain>
    </source>
</reference>
<dbReference type="Proteomes" id="UP000325255">
    <property type="component" value="Unassembled WGS sequence"/>
</dbReference>